<keyword evidence="1" id="KW-0732">Signal</keyword>
<feature type="signal peptide" evidence="1">
    <location>
        <begin position="1"/>
        <end position="23"/>
    </location>
</feature>
<sequence>MGKPAVRRAVLVYAGLLGVLASAACGGAPREQTTMAVTAAPRLGDIRPPASAIPLPSDRAAGDGIAVYRPGRTKGPVYLLTSTGTQYALPVLGDTAPPSPVPSPGASAAEPLPPDAYEVDPMFGVSLSPDGRYLARPVYPRLTEIRDLRGTAVLRLATGELPQAWSADGSRLIVRVADGGFKEHYVAVEIRTGGRTTLTACAGLELGAVLADGLVLCVPPRGNMEDRFVPRVAGVADFRVETLDGQVRREFHVDLRDRLKERGQPMWFQDVSADGRQVLISMLEQTFAASAEDGSVLAEVVPPSEPGWLVAGFRGDQVYLQRLVEAGSPSPISEPVVYAVWNPRGYPEPQLTFPAGAQVRLTGRAFF</sequence>
<comment type="caution">
    <text evidence="2">The sequence shown here is derived from an EMBL/GenBank/DDBJ whole genome shotgun (WGS) entry which is preliminary data.</text>
</comment>
<organism evidence="2 3">
    <name type="scientific">Hamadaea flava</name>
    <dbReference type="NCBI Taxonomy" id="1742688"/>
    <lineage>
        <taxon>Bacteria</taxon>
        <taxon>Bacillati</taxon>
        <taxon>Actinomycetota</taxon>
        <taxon>Actinomycetes</taxon>
        <taxon>Micromonosporales</taxon>
        <taxon>Micromonosporaceae</taxon>
        <taxon>Hamadaea</taxon>
    </lineage>
</organism>
<dbReference type="Proteomes" id="UP001595816">
    <property type="component" value="Unassembled WGS sequence"/>
</dbReference>
<keyword evidence="3" id="KW-1185">Reference proteome</keyword>
<gene>
    <name evidence="2" type="ORF">ACFOZ4_08995</name>
</gene>
<dbReference type="EMBL" id="JBHSAY010000005">
    <property type="protein sequence ID" value="MFC4130739.1"/>
    <property type="molecule type" value="Genomic_DNA"/>
</dbReference>
<accession>A0ABV8LLV8</accession>
<dbReference type="PROSITE" id="PS51257">
    <property type="entry name" value="PROKAR_LIPOPROTEIN"/>
    <property type="match status" value="1"/>
</dbReference>
<dbReference type="SUPFAM" id="SSF82171">
    <property type="entry name" value="DPP6 N-terminal domain-like"/>
    <property type="match status" value="1"/>
</dbReference>
<proteinExistence type="predicted"/>
<reference evidence="3" key="1">
    <citation type="journal article" date="2019" name="Int. J. Syst. Evol. Microbiol.">
        <title>The Global Catalogue of Microorganisms (GCM) 10K type strain sequencing project: providing services to taxonomists for standard genome sequencing and annotation.</title>
        <authorList>
            <consortium name="The Broad Institute Genomics Platform"/>
            <consortium name="The Broad Institute Genome Sequencing Center for Infectious Disease"/>
            <person name="Wu L."/>
            <person name="Ma J."/>
        </authorList>
    </citation>
    <scope>NUCLEOTIDE SEQUENCE [LARGE SCALE GENOMIC DNA]</scope>
    <source>
        <strain evidence="3">CGMCC 4.7289</strain>
    </source>
</reference>
<dbReference type="RefSeq" id="WP_253757312.1">
    <property type="nucleotide sequence ID" value="NZ_JAMZDZ010000001.1"/>
</dbReference>
<name>A0ABV8LLV8_9ACTN</name>
<protein>
    <recommendedName>
        <fullName evidence="4">Lipoprotein</fullName>
    </recommendedName>
</protein>
<feature type="chain" id="PRO_5045849078" description="Lipoprotein" evidence="1">
    <location>
        <begin position="24"/>
        <end position="367"/>
    </location>
</feature>
<evidence type="ECO:0008006" key="4">
    <source>
        <dbReference type="Google" id="ProtNLM"/>
    </source>
</evidence>
<evidence type="ECO:0000313" key="2">
    <source>
        <dbReference type="EMBL" id="MFC4130739.1"/>
    </source>
</evidence>
<evidence type="ECO:0000256" key="1">
    <source>
        <dbReference type="SAM" id="SignalP"/>
    </source>
</evidence>
<evidence type="ECO:0000313" key="3">
    <source>
        <dbReference type="Proteomes" id="UP001595816"/>
    </source>
</evidence>